<sequence>MSPITLTQAQEKDLLINTDRFHWETFAHKPLNVFDLGEWTLSFPGDTAQDRNSQPWRYANYQFDINDLATCPKYLDPNNIKELWNEESQEIMWLLGRDNWSCHVHADGFVLIKGSCMFGITVSRFQHIEGVTDLRKIDQLTQAVHSQLAKSNAELGFKPVLLSDCFTKNINSREWAIAKGRDGMNSPDYSVATALDYRTAITAGVSVGNSWFDDEEIPPEVEEKYLASFWDFLSHVTISATPPEGCSPGIIERTAPGQAIKTEPENTGW</sequence>
<dbReference type="RefSeq" id="WP_236984853.1">
    <property type="nucleotide sequence ID" value="NZ_AP023086.1"/>
</dbReference>
<proteinExistence type="predicted"/>
<reference evidence="1 2" key="1">
    <citation type="journal article" date="2022" name="IScience">
        <title>An ultrasensitive nanofiber-based assay for enzymatic hydrolysis and deep-sea microbial degradation of cellulose.</title>
        <authorList>
            <person name="Tsudome M."/>
            <person name="Tachioka M."/>
            <person name="Miyazaki M."/>
            <person name="Uchimura K."/>
            <person name="Tsuda M."/>
            <person name="Takaki Y."/>
            <person name="Deguchi S."/>
        </authorList>
    </citation>
    <scope>NUCLEOTIDE SEQUENCE [LARGE SCALE GENOMIC DNA]</scope>
    <source>
        <strain evidence="1 2">GE09</strain>
    </source>
</reference>
<protein>
    <submittedName>
        <fullName evidence="1">Uncharacterized protein</fullName>
    </submittedName>
</protein>
<name>A0AAN2BM14_9GAMM</name>
<gene>
    <name evidence="1" type="ORF">MARGE09_P3789</name>
</gene>
<evidence type="ECO:0000313" key="1">
    <source>
        <dbReference type="EMBL" id="BCD99587.1"/>
    </source>
</evidence>
<keyword evidence="2" id="KW-1185">Reference proteome</keyword>
<dbReference type="AlphaFoldDB" id="A0AAN2BM14"/>
<dbReference type="EMBL" id="AP023086">
    <property type="protein sequence ID" value="BCD99587.1"/>
    <property type="molecule type" value="Genomic_DNA"/>
</dbReference>
<accession>A0AAN2BM14</accession>
<evidence type="ECO:0000313" key="2">
    <source>
        <dbReference type="Proteomes" id="UP001320119"/>
    </source>
</evidence>
<dbReference type="Proteomes" id="UP001320119">
    <property type="component" value="Chromosome"/>
</dbReference>
<organism evidence="1 2">
    <name type="scientific">Marinagarivorans cellulosilyticus</name>
    <dbReference type="NCBI Taxonomy" id="2721545"/>
    <lineage>
        <taxon>Bacteria</taxon>
        <taxon>Pseudomonadati</taxon>
        <taxon>Pseudomonadota</taxon>
        <taxon>Gammaproteobacteria</taxon>
        <taxon>Cellvibrionales</taxon>
        <taxon>Cellvibrionaceae</taxon>
        <taxon>Marinagarivorans</taxon>
    </lineage>
</organism>
<dbReference type="KEGG" id="marq:MARGE09_P3789"/>